<evidence type="ECO:0000256" key="4">
    <source>
        <dbReference type="ARBA" id="ARBA00023163"/>
    </source>
</evidence>
<dbReference type="Gene3D" id="1.10.10.10">
    <property type="entry name" value="Winged helix-like DNA-binding domain superfamily/Winged helix DNA-binding domain"/>
    <property type="match status" value="1"/>
</dbReference>
<comment type="caution">
    <text evidence="6">The sequence shown here is derived from an EMBL/GenBank/DDBJ whole genome shotgun (WGS) entry which is preliminary data.</text>
</comment>
<dbReference type="EMBL" id="JAVTLL010000012">
    <property type="protein sequence ID" value="MDT7842942.1"/>
    <property type="molecule type" value="Genomic_DNA"/>
</dbReference>
<evidence type="ECO:0000313" key="7">
    <source>
        <dbReference type="Proteomes" id="UP001257948"/>
    </source>
</evidence>
<dbReference type="Pfam" id="PF03861">
    <property type="entry name" value="ANTAR"/>
    <property type="match status" value="1"/>
</dbReference>
<gene>
    <name evidence="6" type="ORF">RQC66_19655</name>
</gene>
<reference evidence="7" key="1">
    <citation type="submission" date="2023-07" db="EMBL/GenBank/DDBJ databases">
        <title>Draft genome sequence of the endophytic actinobacterium Streptomyces justiciae WPN32, a potential antibiotic producer.</title>
        <authorList>
            <person name="Yasawong M."/>
            <person name="Pana W."/>
            <person name="Ganta P."/>
            <person name="Santapan N."/>
            <person name="Songngamsuk T."/>
            <person name="Phatcharaharikarn M."/>
            <person name="Kerdtoob S."/>
            <person name="Nantapong N."/>
        </authorList>
    </citation>
    <scope>NUCLEOTIDE SEQUENCE [LARGE SCALE GENOMIC DNA]</scope>
    <source>
        <strain evidence="7">WPN32</strain>
    </source>
</reference>
<keyword evidence="3" id="KW-0805">Transcription regulation</keyword>
<dbReference type="InterPro" id="IPR003018">
    <property type="entry name" value="GAF"/>
</dbReference>
<name>A0ABU3LUM6_9ACTN</name>
<keyword evidence="2" id="KW-0418">Kinase</keyword>
<dbReference type="InterPro" id="IPR029016">
    <property type="entry name" value="GAF-like_dom_sf"/>
</dbReference>
<organism evidence="6 7">
    <name type="scientific">Streptomyces justiciae</name>
    <dbReference type="NCBI Taxonomy" id="2780140"/>
    <lineage>
        <taxon>Bacteria</taxon>
        <taxon>Bacillati</taxon>
        <taxon>Actinomycetota</taxon>
        <taxon>Actinomycetes</taxon>
        <taxon>Kitasatosporales</taxon>
        <taxon>Streptomycetaceae</taxon>
        <taxon>Streptomyces</taxon>
    </lineage>
</organism>
<dbReference type="PIRSF" id="PIRSF036625">
    <property type="entry name" value="GAF_ANTAR"/>
    <property type="match status" value="1"/>
</dbReference>
<sequence length="268" mass="28745">MHHTTRELRLAAALVEAADTLADGFDAGDHLRRVSDHCVELLAARAAGIMLVDAGRAVSFAASSRREEMALDLLQAQHTGGPCLDSYESGEPVPPVSIRVAHADARWPEFTERALRHDIVATFAVPLRRHGTLLGALNVFVPTLPDRTGSPGPVAEGGTPPCEAEVLVAQVLADAAAVGLRNHREFTQYRTLSAQLQEALSSRVRIEQAKGMLAERWGVRADDAFVALRQFARRHRLPLGEVASAVIERAVDDAALREAGGRPPGGLS</sequence>
<keyword evidence="4" id="KW-0804">Transcription</keyword>
<dbReference type="InterPro" id="IPR012074">
    <property type="entry name" value="GAF_ANTAR"/>
</dbReference>
<dbReference type="SUPFAM" id="SSF52172">
    <property type="entry name" value="CheY-like"/>
    <property type="match status" value="1"/>
</dbReference>
<dbReference type="Proteomes" id="UP001257948">
    <property type="component" value="Unassembled WGS sequence"/>
</dbReference>
<accession>A0ABU3LUM6</accession>
<evidence type="ECO:0000256" key="3">
    <source>
        <dbReference type="ARBA" id="ARBA00023015"/>
    </source>
</evidence>
<evidence type="ECO:0000313" key="6">
    <source>
        <dbReference type="EMBL" id="MDT7842942.1"/>
    </source>
</evidence>
<evidence type="ECO:0000256" key="2">
    <source>
        <dbReference type="ARBA" id="ARBA00022777"/>
    </source>
</evidence>
<dbReference type="RefSeq" id="WP_314202571.1">
    <property type="nucleotide sequence ID" value="NZ_JAVTLL010000012.1"/>
</dbReference>
<keyword evidence="1" id="KW-0808">Transferase</keyword>
<dbReference type="InterPro" id="IPR011006">
    <property type="entry name" value="CheY-like_superfamily"/>
</dbReference>
<dbReference type="SMART" id="SM01012">
    <property type="entry name" value="ANTAR"/>
    <property type="match status" value="1"/>
</dbReference>
<dbReference type="SUPFAM" id="SSF55781">
    <property type="entry name" value="GAF domain-like"/>
    <property type="match status" value="1"/>
</dbReference>
<dbReference type="Pfam" id="PF13185">
    <property type="entry name" value="GAF_2"/>
    <property type="match status" value="1"/>
</dbReference>
<keyword evidence="7" id="KW-1185">Reference proteome</keyword>
<dbReference type="PROSITE" id="PS50921">
    <property type="entry name" value="ANTAR"/>
    <property type="match status" value="1"/>
</dbReference>
<evidence type="ECO:0000259" key="5">
    <source>
        <dbReference type="PROSITE" id="PS50921"/>
    </source>
</evidence>
<proteinExistence type="predicted"/>
<dbReference type="Gene3D" id="3.30.450.40">
    <property type="match status" value="1"/>
</dbReference>
<feature type="domain" description="ANTAR" evidence="5">
    <location>
        <begin position="186"/>
        <end position="247"/>
    </location>
</feature>
<evidence type="ECO:0000256" key="1">
    <source>
        <dbReference type="ARBA" id="ARBA00022679"/>
    </source>
</evidence>
<dbReference type="SMART" id="SM00065">
    <property type="entry name" value="GAF"/>
    <property type="match status" value="1"/>
</dbReference>
<dbReference type="InterPro" id="IPR036388">
    <property type="entry name" value="WH-like_DNA-bd_sf"/>
</dbReference>
<protein>
    <submittedName>
        <fullName evidence="6">GAF and ANTAR domain-containing protein</fullName>
    </submittedName>
</protein>
<dbReference type="InterPro" id="IPR005561">
    <property type="entry name" value="ANTAR"/>
</dbReference>